<organism evidence="4 5">
    <name type="scientific">Arachnia rubra</name>
    <dbReference type="NCBI Taxonomy" id="1547448"/>
    <lineage>
        <taxon>Bacteria</taxon>
        <taxon>Bacillati</taxon>
        <taxon>Actinomycetota</taxon>
        <taxon>Actinomycetes</taxon>
        <taxon>Propionibacteriales</taxon>
        <taxon>Propionibacteriaceae</taxon>
        <taxon>Arachnia</taxon>
    </lineage>
</organism>
<accession>A0ABX7Y4P3</accession>
<evidence type="ECO:0000259" key="3">
    <source>
        <dbReference type="SMART" id="SM00460"/>
    </source>
</evidence>
<dbReference type="InterPro" id="IPR052901">
    <property type="entry name" value="Bact_TGase-like"/>
</dbReference>
<feature type="compositionally biased region" description="Pro residues" evidence="1">
    <location>
        <begin position="561"/>
        <end position="572"/>
    </location>
</feature>
<dbReference type="PANTHER" id="PTHR42736">
    <property type="entry name" value="PROTEIN-GLUTAMINE GAMMA-GLUTAMYLTRANSFERASE"/>
    <property type="match status" value="1"/>
</dbReference>
<dbReference type="EMBL" id="CP072384">
    <property type="protein sequence ID" value="QUC07956.1"/>
    <property type="molecule type" value="Genomic_DNA"/>
</dbReference>
<dbReference type="Pfam" id="PF11992">
    <property type="entry name" value="TgpA_N"/>
    <property type="match status" value="1"/>
</dbReference>
<feature type="compositionally biased region" description="Basic and acidic residues" evidence="1">
    <location>
        <begin position="573"/>
        <end position="583"/>
    </location>
</feature>
<gene>
    <name evidence="4" type="ORF">J5A65_13745</name>
</gene>
<feature type="region of interest" description="Disordered" evidence="1">
    <location>
        <begin position="542"/>
        <end position="589"/>
    </location>
</feature>
<keyword evidence="2" id="KW-0472">Membrane</keyword>
<feature type="transmembrane region" description="Helical" evidence="2">
    <location>
        <begin position="168"/>
        <end position="185"/>
    </location>
</feature>
<feature type="transmembrane region" description="Helical" evidence="2">
    <location>
        <begin position="143"/>
        <end position="162"/>
    </location>
</feature>
<feature type="transmembrane region" description="Helical" evidence="2">
    <location>
        <begin position="598"/>
        <end position="624"/>
    </location>
</feature>
<keyword evidence="5" id="KW-1185">Reference proteome</keyword>
<dbReference type="Proteomes" id="UP000678513">
    <property type="component" value="Chromosome"/>
</dbReference>
<evidence type="ECO:0000313" key="5">
    <source>
        <dbReference type="Proteomes" id="UP000678513"/>
    </source>
</evidence>
<keyword evidence="2" id="KW-0812">Transmembrane</keyword>
<feature type="transmembrane region" description="Helical" evidence="2">
    <location>
        <begin position="213"/>
        <end position="236"/>
    </location>
</feature>
<evidence type="ECO:0000256" key="1">
    <source>
        <dbReference type="SAM" id="MobiDB-lite"/>
    </source>
</evidence>
<dbReference type="InterPro" id="IPR021878">
    <property type="entry name" value="TgpA_N"/>
</dbReference>
<feature type="transmembrane region" description="Helical" evidence="2">
    <location>
        <begin position="31"/>
        <end position="50"/>
    </location>
</feature>
<dbReference type="Pfam" id="PF01841">
    <property type="entry name" value="Transglut_core"/>
    <property type="match status" value="1"/>
</dbReference>
<dbReference type="InterPro" id="IPR038765">
    <property type="entry name" value="Papain-like_cys_pep_sf"/>
</dbReference>
<feature type="domain" description="Transglutaminase-like" evidence="3">
    <location>
        <begin position="474"/>
        <end position="543"/>
    </location>
</feature>
<dbReference type="InterPro" id="IPR002931">
    <property type="entry name" value="Transglutaminase-like"/>
</dbReference>
<evidence type="ECO:0000256" key="2">
    <source>
        <dbReference type="SAM" id="Phobius"/>
    </source>
</evidence>
<dbReference type="Gene3D" id="3.10.620.30">
    <property type="match status" value="1"/>
</dbReference>
<feature type="transmembrane region" description="Helical" evidence="2">
    <location>
        <begin position="57"/>
        <end position="76"/>
    </location>
</feature>
<reference evidence="4 5" key="1">
    <citation type="submission" date="2021-03" db="EMBL/GenBank/DDBJ databases">
        <title>Human Oral Microbial Genomes.</title>
        <authorList>
            <person name="Johnston C.D."/>
            <person name="Chen T."/>
            <person name="Dewhirst F.E."/>
        </authorList>
    </citation>
    <scope>NUCLEOTIDE SEQUENCE [LARGE SCALE GENOMIC DNA]</scope>
    <source>
        <strain evidence="4 5">DSMZ 100122</strain>
    </source>
</reference>
<name>A0ABX7Y4P3_9ACTN</name>
<protein>
    <recommendedName>
        <fullName evidence="3">Transglutaminase-like domain-containing protein</fullName>
    </recommendedName>
</protein>
<feature type="transmembrane region" description="Helical" evidence="2">
    <location>
        <begin position="120"/>
        <end position="138"/>
    </location>
</feature>
<proteinExistence type="predicted"/>
<dbReference type="SMART" id="SM00460">
    <property type="entry name" value="TGc"/>
    <property type="match status" value="1"/>
</dbReference>
<dbReference type="PANTHER" id="PTHR42736:SF1">
    <property type="entry name" value="PROTEIN-GLUTAMINE GAMMA-GLUTAMYLTRANSFERASE"/>
    <property type="match status" value="1"/>
</dbReference>
<keyword evidence="2" id="KW-1133">Transmembrane helix</keyword>
<sequence>MRGSVIRALGIWALLVPGAVALQPAFGDWQGFVPGLAGITAGVAVGWAAARFRLSAALMVLMTTVVYLLFGGVAALPRTTIAGVIPTVETLRRLVLLAVYSWRDLLTIATPAGDFTGPAVVPWLAGLLAGVVAATIALRRRTVFWPLLVPPLYLAVSIAFGVRTAPTALWLGGALGLGMVTWVWLHQLAAQRSDNADILVNRKADAAQVARQAVAAVIILAAAATGAVGATAATGAHADRQVLRDRIAPPLDLRNYPSPLMSYRLMELDLKDTTLFTVTGMPEGARLRLAVMDRYDGNVFNVSQQANQYLRTGRTVSQDVQANAGLSVEVAAEYSGVWVPQAGTPSWLEFTGEHAVKLSEGAYYNRTANQTLTTSALAPGDRYRLEAAISPEPTLEERAALGAETAGNAPLAKLDAAPEILTTRATEYAEGAGTDFERLVAIETRLVEDGYYSDGSDQKSRSGHTAERLATMFNSPALVGDDEQYATAMAIMAGQLGVPARVVMGFYPKEYPGQEWQVKGTEAHVWVEAYFAGAGWVAFNPTPDRDKTLQTEVPKPKPKPKPQVDPPPNPPEKLPDEPVLADRDAEDGEGDDRFTIDWGLVLMALGVLGGAGVIASPFLLVLGLKARRTTRRRNAAVVRDAVSGGWKDIVDRARDLGFPASQCETRREAAARMQEAYPEVPIMPTARLMDSALYGPNQLAPAASEETWRQVDQIKRGMLQQVEWYRRPLALLSLRSLRRADKPADGFATSLSKSCSRGKVMTEEVKDA</sequence>
<dbReference type="SUPFAM" id="SSF54001">
    <property type="entry name" value="Cysteine proteinases"/>
    <property type="match status" value="1"/>
</dbReference>
<evidence type="ECO:0000313" key="4">
    <source>
        <dbReference type="EMBL" id="QUC07956.1"/>
    </source>
</evidence>
<dbReference type="RefSeq" id="WP_212323280.1">
    <property type="nucleotide sequence ID" value="NZ_AP024463.1"/>
</dbReference>